<dbReference type="Proteomes" id="UP000230069">
    <property type="component" value="Unassembled WGS sequence"/>
</dbReference>
<dbReference type="GO" id="GO:0046540">
    <property type="term" value="C:U4/U6 x U5 tri-snRNP complex"/>
    <property type="evidence" value="ECO:0007669"/>
    <property type="project" value="InterPro"/>
</dbReference>
<dbReference type="GO" id="GO:0000398">
    <property type="term" value="P:mRNA splicing, via spliceosome"/>
    <property type="evidence" value="ECO:0007669"/>
    <property type="project" value="InterPro"/>
</dbReference>
<organism evidence="1 2">
    <name type="scientific">Aquilegia coerulea</name>
    <name type="common">Rocky mountain columbine</name>
    <dbReference type="NCBI Taxonomy" id="218851"/>
    <lineage>
        <taxon>Eukaryota</taxon>
        <taxon>Viridiplantae</taxon>
        <taxon>Streptophyta</taxon>
        <taxon>Embryophyta</taxon>
        <taxon>Tracheophyta</taxon>
        <taxon>Spermatophyta</taxon>
        <taxon>Magnoliopsida</taxon>
        <taxon>Ranunculales</taxon>
        <taxon>Ranunculaceae</taxon>
        <taxon>Thalictroideae</taxon>
        <taxon>Aquilegia</taxon>
    </lineage>
</organism>
<evidence type="ECO:0000313" key="1">
    <source>
        <dbReference type="EMBL" id="PIA37008.1"/>
    </source>
</evidence>
<dbReference type="OrthoDB" id="10264544at2759"/>
<dbReference type="AlphaFoldDB" id="A0A2G5D0I0"/>
<reference evidence="1 2" key="1">
    <citation type="submission" date="2017-09" db="EMBL/GenBank/DDBJ databases">
        <title>WGS assembly of Aquilegia coerulea Goldsmith.</title>
        <authorList>
            <person name="Hodges S."/>
            <person name="Kramer E."/>
            <person name="Nordborg M."/>
            <person name="Tomkins J."/>
            <person name="Borevitz J."/>
            <person name="Derieg N."/>
            <person name="Yan J."/>
            <person name="Mihaltcheva S."/>
            <person name="Hayes R.D."/>
            <person name="Rokhsar D."/>
        </authorList>
    </citation>
    <scope>NUCLEOTIDE SEQUENCE [LARGE SCALE GENOMIC DNA]</scope>
    <source>
        <strain evidence="2">cv. Goldsmith</strain>
    </source>
</reference>
<dbReference type="EMBL" id="KZ305048">
    <property type="protein sequence ID" value="PIA37008.1"/>
    <property type="molecule type" value="Genomic_DNA"/>
</dbReference>
<gene>
    <name evidence="1" type="ORF">AQUCO_03100038v1</name>
</gene>
<name>A0A2G5D0I0_AQUCA</name>
<dbReference type="InterPro" id="IPR027104">
    <property type="entry name" value="Prp3"/>
</dbReference>
<sequence length="86" mass="10068">MSFQFEEEGQWSKHAEIIRFKIQFGEYQAKELKIKQTQLAKAKAKAEPDINPNLIEVSERAITEEKPNDPIPDVELRTGVPFWKPW</sequence>
<dbReference type="PANTHER" id="PTHR14212:SF0">
    <property type="entry name" value="U4_U6 SMALL NUCLEAR RIBONUCLEOPROTEIN PRP3"/>
    <property type="match status" value="1"/>
</dbReference>
<dbReference type="STRING" id="218851.A0A2G5D0I0"/>
<dbReference type="InParanoid" id="A0A2G5D0I0"/>
<keyword evidence="2" id="KW-1185">Reference proteome</keyword>
<evidence type="ECO:0000313" key="2">
    <source>
        <dbReference type="Proteomes" id="UP000230069"/>
    </source>
</evidence>
<protein>
    <submittedName>
        <fullName evidence="1">Uncharacterized protein</fullName>
    </submittedName>
</protein>
<proteinExistence type="predicted"/>
<dbReference type="PANTHER" id="PTHR14212">
    <property type="entry name" value="U4/U6-ASSOCIATED RNA SPLICING FACTOR-RELATED"/>
    <property type="match status" value="1"/>
</dbReference>
<accession>A0A2G5D0I0</accession>